<dbReference type="EMBL" id="VUJU01008615">
    <property type="protein sequence ID" value="KAF0728076.1"/>
    <property type="molecule type" value="Genomic_DNA"/>
</dbReference>
<gene>
    <name evidence="1" type="ORF">FWK35_00031268</name>
</gene>
<dbReference type="OrthoDB" id="3066195at2759"/>
<protein>
    <submittedName>
        <fullName evidence="1">MULE domain-containing protein</fullName>
    </submittedName>
</protein>
<reference evidence="1 2" key="1">
    <citation type="submission" date="2019-08" db="EMBL/GenBank/DDBJ databases">
        <title>Whole genome of Aphis craccivora.</title>
        <authorList>
            <person name="Voronova N.V."/>
            <person name="Shulinski R.S."/>
            <person name="Bandarenka Y.V."/>
            <person name="Zhorov D.G."/>
            <person name="Warner D."/>
        </authorList>
    </citation>
    <scope>NUCLEOTIDE SEQUENCE [LARGE SCALE GENOMIC DNA]</scope>
    <source>
        <strain evidence="1">180601</strain>
        <tissue evidence="1">Whole Body</tissue>
    </source>
</reference>
<organism evidence="1 2">
    <name type="scientific">Aphis craccivora</name>
    <name type="common">Cowpea aphid</name>
    <dbReference type="NCBI Taxonomy" id="307492"/>
    <lineage>
        <taxon>Eukaryota</taxon>
        <taxon>Metazoa</taxon>
        <taxon>Ecdysozoa</taxon>
        <taxon>Arthropoda</taxon>
        <taxon>Hexapoda</taxon>
        <taxon>Insecta</taxon>
        <taxon>Pterygota</taxon>
        <taxon>Neoptera</taxon>
        <taxon>Paraneoptera</taxon>
        <taxon>Hemiptera</taxon>
        <taxon>Sternorrhyncha</taxon>
        <taxon>Aphidomorpha</taxon>
        <taxon>Aphidoidea</taxon>
        <taxon>Aphididae</taxon>
        <taxon>Aphidini</taxon>
        <taxon>Aphis</taxon>
        <taxon>Aphis</taxon>
    </lineage>
</organism>
<dbReference type="AlphaFoldDB" id="A0A6G0WL81"/>
<keyword evidence="2" id="KW-1185">Reference proteome</keyword>
<evidence type="ECO:0000313" key="2">
    <source>
        <dbReference type="Proteomes" id="UP000478052"/>
    </source>
</evidence>
<accession>A0A6G0WL81</accession>
<proteinExistence type="predicted"/>
<comment type="caution">
    <text evidence="1">The sequence shown here is derived from an EMBL/GenBank/DDBJ whole genome shotgun (WGS) entry which is preliminary data.</text>
</comment>
<evidence type="ECO:0000313" key="1">
    <source>
        <dbReference type="EMBL" id="KAF0728076.1"/>
    </source>
</evidence>
<dbReference type="Proteomes" id="UP000478052">
    <property type="component" value="Unassembled WGS sequence"/>
</dbReference>
<sequence length="163" mass="19145">MYGDEVEFFMQIRSLSALAFIPTNNVIRNFEELIDSTYFLENEDLLSPIINYFEDTWIGRPNRNNRRRPKFDFCMWNCYDSVLKNRPRTNNAVEGWHHAFNSGLAANHVTIWKFINFLKGEQSLQDVDANGANTVRWRPSPPDLCEKDNLKMSINMFIIESTI</sequence>
<name>A0A6G0WL81_APHCR</name>